<keyword evidence="2" id="KW-1185">Reference proteome</keyword>
<protein>
    <recommendedName>
        <fullName evidence="3">Transposase</fullName>
    </recommendedName>
</protein>
<comment type="caution">
    <text evidence="1">The sequence shown here is derived from an EMBL/GenBank/DDBJ whole genome shotgun (WGS) entry which is preliminary data.</text>
</comment>
<evidence type="ECO:0008006" key="3">
    <source>
        <dbReference type="Google" id="ProtNLM"/>
    </source>
</evidence>
<name>A0ABQ1CSK1_STRDI</name>
<evidence type="ECO:0000313" key="2">
    <source>
        <dbReference type="Proteomes" id="UP000472710"/>
    </source>
</evidence>
<accession>A0ABQ1CSK1</accession>
<organism evidence="1 2">
    <name type="scientific">Streptomyces diastaticus subsp. diastaticus</name>
    <dbReference type="NCBI Taxonomy" id="68040"/>
    <lineage>
        <taxon>Bacteria</taxon>
        <taxon>Bacillati</taxon>
        <taxon>Actinomycetota</taxon>
        <taxon>Actinomycetes</taxon>
        <taxon>Kitasatosporales</taxon>
        <taxon>Streptomycetaceae</taxon>
        <taxon>Streptomyces</taxon>
        <taxon>Streptomyces diastaticus group</taxon>
    </lineage>
</organism>
<evidence type="ECO:0000313" key="1">
    <source>
        <dbReference type="EMBL" id="GFH73262.1"/>
    </source>
</evidence>
<gene>
    <name evidence="1" type="ORF">Sdia_40300</name>
</gene>
<dbReference type="EMBL" id="BLLN01000005">
    <property type="protein sequence ID" value="GFH73262.1"/>
    <property type="molecule type" value="Genomic_DNA"/>
</dbReference>
<dbReference type="Proteomes" id="UP000472710">
    <property type="component" value="Unassembled WGS sequence"/>
</dbReference>
<sequence>MKAFAAHGRVRHHDSRCVGAVCCEDGQLKVRPQDRDPGGCPGRIPLGVIGGENRYEWHVGEIAAVYSPGCRAQ</sequence>
<proteinExistence type="predicted"/>
<reference evidence="1 2" key="1">
    <citation type="submission" date="2020-02" db="EMBL/GenBank/DDBJ databases">
        <title>Whole genome shotgun sequence of Streptomyces diastaticus subsp. diastaticus NBRC 13412.</title>
        <authorList>
            <person name="Ichikawa N."/>
            <person name="Komaki H."/>
            <person name="Tamura T."/>
        </authorList>
    </citation>
    <scope>NUCLEOTIDE SEQUENCE [LARGE SCALE GENOMIC DNA]</scope>
    <source>
        <strain evidence="1 2">NBRC 13412</strain>
    </source>
</reference>